<dbReference type="InterPro" id="IPR008651">
    <property type="entry name" value="Uncharacterised_HicB"/>
</dbReference>
<dbReference type="SUPFAM" id="SSF143100">
    <property type="entry name" value="TTHA1013/TTHA0281-like"/>
    <property type="match status" value="1"/>
</dbReference>
<dbReference type="Proteomes" id="UP001501523">
    <property type="component" value="Unassembled WGS sequence"/>
</dbReference>
<keyword evidence="2" id="KW-1185">Reference proteome</keyword>
<comment type="caution">
    <text evidence="1">The sequence shown here is derived from an EMBL/GenBank/DDBJ whole genome shotgun (WGS) entry which is preliminary data.</text>
</comment>
<dbReference type="SUPFAM" id="SSF47598">
    <property type="entry name" value="Ribbon-helix-helix"/>
    <property type="match status" value="1"/>
</dbReference>
<dbReference type="Pfam" id="PF05534">
    <property type="entry name" value="HicB"/>
    <property type="match status" value="1"/>
</dbReference>
<accession>A0ABN1IGP6</accession>
<dbReference type="InterPro" id="IPR013321">
    <property type="entry name" value="Arc_rbn_hlx_hlx"/>
</dbReference>
<dbReference type="InterPro" id="IPR035069">
    <property type="entry name" value="TTHA1013/TTHA0281-like"/>
</dbReference>
<organism evidence="1 2">
    <name type="scientific">Dokdonella soli</name>
    <dbReference type="NCBI Taxonomy" id="529810"/>
    <lineage>
        <taxon>Bacteria</taxon>
        <taxon>Pseudomonadati</taxon>
        <taxon>Pseudomonadota</taxon>
        <taxon>Gammaproteobacteria</taxon>
        <taxon>Lysobacterales</taxon>
        <taxon>Rhodanobacteraceae</taxon>
        <taxon>Dokdonella</taxon>
    </lineage>
</organism>
<gene>
    <name evidence="1" type="ORF">GCM10009105_14700</name>
</gene>
<protein>
    <submittedName>
        <fullName evidence="1">Type II toxin-antitoxin system HicB family antitoxin</fullName>
    </submittedName>
</protein>
<dbReference type="EMBL" id="BAAAEU010000006">
    <property type="protein sequence ID" value="GAA0712260.1"/>
    <property type="molecule type" value="Genomic_DNA"/>
</dbReference>
<name>A0ABN1IGP6_9GAMM</name>
<evidence type="ECO:0000313" key="2">
    <source>
        <dbReference type="Proteomes" id="UP001501523"/>
    </source>
</evidence>
<dbReference type="InterPro" id="IPR010985">
    <property type="entry name" value="Ribbon_hlx_hlx"/>
</dbReference>
<sequence>MSYKGYSARVEYDPRDEIFVGRILGIADAISFHGATVKALTSDFRTAVDHYLADCKATGRDPQKPYSGSLMLRIPPDVHAKIAVQAATHGTSINAWAARVLAEAE</sequence>
<evidence type="ECO:0000313" key="1">
    <source>
        <dbReference type="EMBL" id="GAA0712260.1"/>
    </source>
</evidence>
<reference evidence="1 2" key="1">
    <citation type="journal article" date="2019" name="Int. J. Syst. Evol. Microbiol.">
        <title>The Global Catalogue of Microorganisms (GCM) 10K type strain sequencing project: providing services to taxonomists for standard genome sequencing and annotation.</title>
        <authorList>
            <consortium name="The Broad Institute Genomics Platform"/>
            <consortium name="The Broad Institute Genome Sequencing Center for Infectious Disease"/>
            <person name="Wu L."/>
            <person name="Ma J."/>
        </authorList>
    </citation>
    <scope>NUCLEOTIDE SEQUENCE [LARGE SCALE GENOMIC DNA]</scope>
    <source>
        <strain evidence="1 2">JCM 15421</strain>
    </source>
</reference>
<dbReference type="Gene3D" id="1.10.1220.10">
    <property type="entry name" value="Met repressor-like"/>
    <property type="match status" value="1"/>
</dbReference>
<proteinExistence type="predicted"/>